<evidence type="ECO:0000256" key="1">
    <source>
        <dbReference type="SAM" id="MobiDB-lite"/>
    </source>
</evidence>
<dbReference type="Proteomes" id="UP001165060">
    <property type="component" value="Unassembled WGS sequence"/>
</dbReference>
<evidence type="ECO:0000313" key="3">
    <source>
        <dbReference type="EMBL" id="GMI21441.1"/>
    </source>
</evidence>
<dbReference type="InterPro" id="IPR011990">
    <property type="entry name" value="TPR-like_helical_dom_sf"/>
</dbReference>
<feature type="region of interest" description="Disordered" evidence="1">
    <location>
        <begin position="307"/>
        <end position="328"/>
    </location>
</feature>
<keyword evidence="2" id="KW-0732">Signal</keyword>
<dbReference type="InterPro" id="IPR019734">
    <property type="entry name" value="TPR_rpt"/>
</dbReference>
<keyword evidence="4" id="KW-1185">Reference proteome</keyword>
<dbReference type="SMART" id="SM00028">
    <property type="entry name" value="TPR"/>
    <property type="match status" value="4"/>
</dbReference>
<gene>
    <name evidence="3" type="ORF">TeGR_g9942</name>
</gene>
<evidence type="ECO:0000256" key="2">
    <source>
        <dbReference type="SAM" id="SignalP"/>
    </source>
</evidence>
<dbReference type="EMBL" id="BRYB01001246">
    <property type="protein sequence ID" value="GMI21441.1"/>
    <property type="molecule type" value="Genomic_DNA"/>
</dbReference>
<feature type="chain" id="PRO_5046183237" evidence="2">
    <location>
        <begin position="20"/>
        <end position="328"/>
    </location>
</feature>
<comment type="caution">
    <text evidence="3">The sequence shown here is derived from an EMBL/GenBank/DDBJ whole genome shotgun (WGS) entry which is preliminary data.</text>
</comment>
<name>A0ABQ6M872_9STRA</name>
<sequence length="328" mass="34985">MRYLLLLSTLLSLLLPALPLRLPRRAFVLSPLVASPLVASPLVAFASPLPPSVASLYNQAEALTSQGSVLAARPLYLKVTVLAPDFPFGHGGLANAQTALGDLPGALASYSRAISLCADPGAGEAPDFSLLPAALAPGKPPCSAADLATLHLNRGAVLLASGGERAALEDLERAQRLRGRPDAVLLQNLGLAHDYLQEYGEANAAYTAALETTKTGVEPWWVRAVWARLEVGDLLGATETWRRVADRFGDATEVKAAGACVFRAKGDGERSEKEWGGVTEEARRKWFEGGGMGKARLGPKVTRMIEELRRGGEEEEEKKEKEKDEAVT</sequence>
<proteinExistence type="predicted"/>
<reference evidence="3 4" key="1">
    <citation type="journal article" date="2023" name="Commun. Biol.">
        <title>Genome analysis of Parmales, the sister group of diatoms, reveals the evolutionary specialization of diatoms from phago-mixotrophs to photoautotrophs.</title>
        <authorList>
            <person name="Ban H."/>
            <person name="Sato S."/>
            <person name="Yoshikawa S."/>
            <person name="Yamada K."/>
            <person name="Nakamura Y."/>
            <person name="Ichinomiya M."/>
            <person name="Sato N."/>
            <person name="Blanc-Mathieu R."/>
            <person name="Endo H."/>
            <person name="Kuwata A."/>
            <person name="Ogata H."/>
        </authorList>
    </citation>
    <scope>NUCLEOTIDE SEQUENCE [LARGE SCALE GENOMIC DNA]</scope>
</reference>
<accession>A0ABQ6M872</accession>
<dbReference type="Gene3D" id="1.25.40.10">
    <property type="entry name" value="Tetratricopeptide repeat domain"/>
    <property type="match status" value="2"/>
</dbReference>
<dbReference type="SUPFAM" id="SSF48452">
    <property type="entry name" value="TPR-like"/>
    <property type="match status" value="1"/>
</dbReference>
<feature type="signal peptide" evidence="2">
    <location>
        <begin position="1"/>
        <end position="19"/>
    </location>
</feature>
<organism evidence="3 4">
    <name type="scientific">Tetraparma gracilis</name>
    <dbReference type="NCBI Taxonomy" id="2962635"/>
    <lineage>
        <taxon>Eukaryota</taxon>
        <taxon>Sar</taxon>
        <taxon>Stramenopiles</taxon>
        <taxon>Ochrophyta</taxon>
        <taxon>Bolidophyceae</taxon>
        <taxon>Parmales</taxon>
        <taxon>Triparmaceae</taxon>
        <taxon>Tetraparma</taxon>
    </lineage>
</organism>
<evidence type="ECO:0000313" key="4">
    <source>
        <dbReference type="Proteomes" id="UP001165060"/>
    </source>
</evidence>
<protein>
    <submittedName>
        <fullName evidence="3">Uncharacterized protein</fullName>
    </submittedName>
</protein>